<dbReference type="NCBIfam" id="TIGR01187">
    <property type="entry name" value="potA"/>
    <property type="match status" value="1"/>
</dbReference>
<accession>A0A0U2UCP8</accession>
<dbReference type="GO" id="GO:0005524">
    <property type="term" value="F:ATP binding"/>
    <property type="evidence" value="ECO:0007669"/>
    <property type="project" value="UniProtKB-KW"/>
</dbReference>
<feature type="domain" description="ABC transporter" evidence="10">
    <location>
        <begin position="10"/>
        <end position="240"/>
    </location>
</feature>
<keyword evidence="2 9" id="KW-1003">Cell membrane</keyword>
<dbReference type="EMBL" id="CP013652">
    <property type="protein sequence ID" value="ALS20972.1"/>
    <property type="molecule type" value="Genomic_DNA"/>
</dbReference>
<dbReference type="InterPro" id="IPR050093">
    <property type="entry name" value="ABC_SmlMolc_Importer"/>
</dbReference>
<dbReference type="EC" id="7.6.2.11" evidence="9"/>
<dbReference type="Gene3D" id="3.40.50.300">
    <property type="entry name" value="P-loop containing nucleotide triphosphate hydrolases"/>
    <property type="match status" value="1"/>
</dbReference>
<comment type="subunit">
    <text evidence="8">The complex is composed of two ATP-binding proteins (OpuCA), two transmembrane proteins (OpuCB and OpuCD) and a solute-binding protein (OpuCC).</text>
</comment>
<gene>
    <name evidence="9" type="primary">potA</name>
    <name evidence="11" type="ORF">IJ22_05850</name>
</gene>
<keyword evidence="3 9" id="KW-0547">Nucleotide-binding</keyword>
<organism evidence="11 12">
    <name type="scientific">Paenibacillus naphthalenovorans</name>
    <dbReference type="NCBI Taxonomy" id="162209"/>
    <lineage>
        <taxon>Bacteria</taxon>
        <taxon>Bacillati</taxon>
        <taxon>Bacillota</taxon>
        <taxon>Bacilli</taxon>
        <taxon>Bacillales</taxon>
        <taxon>Paenibacillaceae</taxon>
        <taxon>Paenibacillus</taxon>
    </lineage>
</organism>
<evidence type="ECO:0000256" key="8">
    <source>
        <dbReference type="ARBA" id="ARBA00063934"/>
    </source>
</evidence>
<dbReference type="InterPro" id="IPR012340">
    <property type="entry name" value="NA-bd_OB-fold"/>
</dbReference>
<comment type="catalytic activity">
    <reaction evidence="7">
        <text>a quaternary ammonium(out) + ATP + H2O = a quaternary ammonium(in) + ADP + phosphate + H(+)</text>
        <dbReference type="Rhea" id="RHEA:11036"/>
        <dbReference type="ChEBI" id="CHEBI:15377"/>
        <dbReference type="ChEBI" id="CHEBI:15378"/>
        <dbReference type="ChEBI" id="CHEBI:30616"/>
        <dbReference type="ChEBI" id="CHEBI:35267"/>
        <dbReference type="ChEBI" id="CHEBI:43474"/>
        <dbReference type="ChEBI" id="CHEBI:456216"/>
        <dbReference type="EC" id="7.6.2.9"/>
    </reaction>
</comment>
<comment type="catalytic activity">
    <reaction evidence="9">
        <text>ATP + H2O + polyamine-[polyamine-binding protein]Side 1 = ADP + phosphate + polyamineSide 2 + [polyamine-binding protein]Side 1.</text>
        <dbReference type="EC" id="7.6.2.11"/>
    </reaction>
</comment>
<dbReference type="PROSITE" id="PS00211">
    <property type="entry name" value="ABC_TRANSPORTER_1"/>
    <property type="match status" value="1"/>
</dbReference>
<dbReference type="InterPro" id="IPR005893">
    <property type="entry name" value="PotA-like"/>
</dbReference>
<dbReference type="FunFam" id="3.40.50.300:FF:000425">
    <property type="entry name" value="Probable ABC transporter, ATP-binding subunit"/>
    <property type="match status" value="1"/>
</dbReference>
<name>A0A0U2UCP8_9BACL</name>
<dbReference type="InterPro" id="IPR027417">
    <property type="entry name" value="P-loop_NTPase"/>
</dbReference>
<comment type="function">
    <text evidence="9">Part of the ABC transporter complex PotABCD involved in spermidine/putrescine import. Responsible for energy coupling to the transport system.</text>
</comment>
<comment type="similarity">
    <text evidence="9">Belongs to the ABC transporter superfamily. Spermidine/putrescine importer (TC 3.A.1.11.1) family.</text>
</comment>
<evidence type="ECO:0000259" key="10">
    <source>
        <dbReference type="PROSITE" id="PS50893"/>
    </source>
</evidence>
<dbReference type="PANTHER" id="PTHR42781:SF4">
    <property type="entry name" value="SPERMIDINE_PUTRESCINE IMPORT ATP-BINDING PROTEIN POTA"/>
    <property type="match status" value="1"/>
</dbReference>
<dbReference type="Pfam" id="PF08402">
    <property type="entry name" value="TOBE_2"/>
    <property type="match status" value="1"/>
</dbReference>
<dbReference type="STRING" id="162209.IJ22_05850"/>
<dbReference type="GO" id="GO:0015418">
    <property type="term" value="F:ABC-type quaternary ammonium compound transporting activity"/>
    <property type="evidence" value="ECO:0007669"/>
    <property type="project" value="UniProtKB-EC"/>
</dbReference>
<dbReference type="GO" id="GO:0016887">
    <property type="term" value="F:ATP hydrolysis activity"/>
    <property type="evidence" value="ECO:0007669"/>
    <property type="project" value="InterPro"/>
</dbReference>
<reference evidence="12" key="1">
    <citation type="submission" date="2015-12" db="EMBL/GenBank/DDBJ databases">
        <title>Complete genome sequences of two moderately thermophilic Paenibacillus species.</title>
        <authorList>
            <person name="Butler R.III."/>
            <person name="Wang J."/>
            <person name="Stark B.C."/>
            <person name="Pombert J.-F."/>
        </authorList>
    </citation>
    <scope>NUCLEOTIDE SEQUENCE [LARGE SCALE GENOMIC DNA]</scope>
    <source>
        <strain evidence="12">32O-Y</strain>
    </source>
</reference>
<proteinExistence type="inferred from homology"/>
<evidence type="ECO:0000313" key="11">
    <source>
        <dbReference type="EMBL" id="ALS20972.1"/>
    </source>
</evidence>
<keyword evidence="4 9" id="KW-0067">ATP-binding</keyword>
<dbReference type="PROSITE" id="PS50893">
    <property type="entry name" value="ABC_TRANSPORTER_2"/>
    <property type="match status" value="1"/>
</dbReference>
<comment type="subunit">
    <text evidence="9">The complex is composed of two ATP-binding proteins (PotA), two transmembrane proteins (PotB and PotC) and a solute-binding protein (PotD).</text>
</comment>
<dbReference type="InterPro" id="IPR008995">
    <property type="entry name" value="Mo/tungstate-bd_C_term_dom"/>
</dbReference>
<evidence type="ECO:0000256" key="3">
    <source>
        <dbReference type="ARBA" id="ARBA00022741"/>
    </source>
</evidence>
<evidence type="ECO:0000256" key="7">
    <source>
        <dbReference type="ARBA" id="ARBA00052482"/>
    </source>
</evidence>
<dbReference type="InterPro" id="IPR013611">
    <property type="entry name" value="Transp-assoc_OB_typ2"/>
</dbReference>
<dbReference type="SUPFAM" id="SSF50331">
    <property type="entry name" value="MOP-like"/>
    <property type="match status" value="1"/>
</dbReference>
<dbReference type="GO" id="GO:0015417">
    <property type="term" value="F:ABC-type polyamine transporter activity"/>
    <property type="evidence" value="ECO:0007669"/>
    <property type="project" value="UniProtKB-EC"/>
</dbReference>
<dbReference type="InterPro" id="IPR003439">
    <property type="entry name" value="ABC_transporter-like_ATP-bd"/>
</dbReference>
<dbReference type="PANTHER" id="PTHR42781">
    <property type="entry name" value="SPERMIDINE/PUTRESCINE IMPORT ATP-BINDING PROTEIN POTA"/>
    <property type="match status" value="1"/>
</dbReference>
<dbReference type="Gene3D" id="2.40.50.100">
    <property type="match status" value="1"/>
</dbReference>
<protein>
    <recommendedName>
        <fullName evidence="9">Spermidine/putrescine import ATP-binding protein PotA</fullName>
        <ecNumber evidence="9">7.6.2.11</ecNumber>
    </recommendedName>
</protein>
<dbReference type="Gene3D" id="2.40.50.140">
    <property type="entry name" value="Nucleic acid-binding proteins"/>
    <property type="match status" value="1"/>
</dbReference>
<dbReference type="Pfam" id="PF00005">
    <property type="entry name" value="ABC_tran"/>
    <property type="match status" value="1"/>
</dbReference>
<dbReference type="InterPro" id="IPR017871">
    <property type="entry name" value="ABC_transporter-like_CS"/>
</dbReference>
<dbReference type="SUPFAM" id="SSF52540">
    <property type="entry name" value="P-loop containing nucleoside triphosphate hydrolases"/>
    <property type="match status" value="1"/>
</dbReference>
<evidence type="ECO:0000256" key="6">
    <source>
        <dbReference type="ARBA" id="ARBA00023136"/>
    </source>
</evidence>
<dbReference type="AlphaFoldDB" id="A0A0U2UCP8"/>
<evidence type="ECO:0000256" key="5">
    <source>
        <dbReference type="ARBA" id="ARBA00022967"/>
    </source>
</evidence>
<evidence type="ECO:0000313" key="12">
    <source>
        <dbReference type="Proteomes" id="UP000061660"/>
    </source>
</evidence>
<evidence type="ECO:0000256" key="9">
    <source>
        <dbReference type="RuleBase" id="RU364083"/>
    </source>
</evidence>
<dbReference type="SMART" id="SM00382">
    <property type="entry name" value="AAA"/>
    <property type="match status" value="1"/>
</dbReference>
<dbReference type="Proteomes" id="UP000061660">
    <property type="component" value="Chromosome"/>
</dbReference>
<dbReference type="InterPro" id="IPR003593">
    <property type="entry name" value="AAA+_ATPase"/>
</dbReference>
<dbReference type="KEGG" id="pnp:IJ22_05850"/>
<sequence length="376" mass="41683">MILVSKMIDVELKGVQKKFGSNVVVENFNLQVEQGECVSFLGPSGCGKTTTLNMIAGFLEPDQGELIIKGKKMNGVPSNKRELGMVFQTYSLFPHMTVFENVAYGLKLRKTPKTEIQERVKKVLELVKLPHVSDRYPKQLSGGQRQRIAIARALVTEPSLLLLDEPLSNLDAKLREELRDELKRLQQEIGVTTIFVTHDQEEAMYLSNRIVVLDHGKVEQIGSPWDIYNLPASEFVHTFIGKSNRLNGTVISASERDGIVLRTNEGLALRASFKGRTFQSGEAVSIYVRPEKIAFSTGTGGGLQAEGRNEAQGRIGQISFLGSYAESEVLLGNTVIHVRMPSDSQNRIWTAGDTVNLQWKPEDVFVFPGKGNEAHG</sequence>
<dbReference type="PATRIC" id="fig|162209.4.peg.619"/>
<dbReference type="GO" id="GO:0043190">
    <property type="term" value="C:ATP-binding cassette (ABC) transporter complex"/>
    <property type="evidence" value="ECO:0007669"/>
    <property type="project" value="InterPro"/>
</dbReference>
<keyword evidence="5 9" id="KW-1278">Translocase</keyword>
<evidence type="ECO:0000256" key="1">
    <source>
        <dbReference type="ARBA" id="ARBA00022448"/>
    </source>
</evidence>
<reference evidence="11 12" key="2">
    <citation type="journal article" date="2016" name="Genome Announc.">
        <title>Complete Genome Sequences of Two Interactive Moderate Thermophiles, Paenibacillus napthalenovorans 32O-Y and Paenibacillus sp. 32O-W.</title>
        <authorList>
            <person name="Butler R.R.III."/>
            <person name="Wang J."/>
            <person name="Stark B.C."/>
            <person name="Pombert J.F."/>
        </authorList>
    </citation>
    <scope>NUCLEOTIDE SEQUENCE [LARGE SCALE GENOMIC DNA]</scope>
    <source>
        <strain evidence="11 12">32O-Y</strain>
    </source>
</reference>
<keyword evidence="1 9" id="KW-0813">Transport</keyword>
<evidence type="ECO:0000256" key="2">
    <source>
        <dbReference type="ARBA" id="ARBA00022475"/>
    </source>
</evidence>
<keyword evidence="12" id="KW-1185">Reference proteome</keyword>
<keyword evidence="6 9" id="KW-0472">Membrane</keyword>
<evidence type="ECO:0000256" key="4">
    <source>
        <dbReference type="ARBA" id="ARBA00022840"/>
    </source>
</evidence>